<gene>
    <name evidence="1" type="ORF">A6K76_02625</name>
</gene>
<proteinExistence type="predicted"/>
<sequence>MQPLDDILAKWLLLLGMVDARKEKVYTEIYEELEELAMKDENLIDAFGTWEELSQTPETRFAYEMRLKAIIDDEARLSDAKDKGIELGEERGIEIGIELGKEEGIELGVQKVALEMLAANVDMNMIQQFTGLTLEQIHQLQEK</sequence>
<reference evidence="1 2" key="1">
    <citation type="submission" date="2016-07" db="EMBL/GenBank/DDBJ databases">
        <title>Caryophanon latum genome sequencing.</title>
        <authorList>
            <person name="Verma A."/>
            <person name="Pal Y."/>
            <person name="Krishnamurthi S."/>
        </authorList>
    </citation>
    <scope>NUCLEOTIDE SEQUENCE [LARGE SCALE GENOMIC DNA]</scope>
    <source>
        <strain evidence="1 2">DSM 14151</strain>
    </source>
</reference>
<name>A0A1C0YJC3_9BACL</name>
<dbReference type="EMBL" id="MATO01000056">
    <property type="protein sequence ID" value="OCS87282.1"/>
    <property type="molecule type" value="Genomic_DNA"/>
</dbReference>
<keyword evidence="2" id="KW-1185">Reference proteome</keyword>
<evidence type="ECO:0000313" key="1">
    <source>
        <dbReference type="EMBL" id="OCS87282.1"/>
    </source>
</evidence>
<accession>A0A1C0YJC3</accession>
<dbReference type="AlphaFoldDB" id="A0A1C0YJC3"/>
<protein>
    <recommendedName>
        <fullName evidence="3">Transposase</fullName>
    </recommendedName>
</protein>
<dbReference type="PANTHER" id="PTHR41317">
    <property type="entry name" value="PD-(D_E)XK NUCLEASE FAMILY TRANSPOSASE"/>
    <property type="match status" value="1"/>
</dbReference>
<evidence type="ECO:0008006" key="3">
    <source>
        <dbReference type="Google" id="ProtNLM"/>
    </source>
</evidence>
<dbReference type="RefSeq" id="WP_066465805.1">
    <property type="nucleotide sequence ID" value="NZ_MATO01000056.1"/>
</dbReference>
<dbReference type="Proteomes" id="UP000093482">
    <property type="component" value="Unassembled WGS sequence"/>
</dbReference>
<evidence type="ECO:0000313" key="2">
    <source>
        <dbReference type="Proteomes" id="UP000093482"/>
    </source>
</evidence>
<dbReference type="OrthoDB" id="1097360at2"/>
<dbReference type="PANTHER" id="PTHR41317:SF1">
    <property type="entry name" value="PD-(D_E)XK NUCLEASE FAMILY TRANSPOSASE"/>
    <property type="match status" value="1"/>
</dbReference>
<organism evidence="1 2">
    <name type="scientific">Caryophanon latum</name>
    <dbReference type="NCBI Taxonomy" id="33977"/>
    <lineage>
        <taxon>Bacteria</taxon>
        <taxon>Bacillati</taxon>
        <taxon>Bacillota</taxon>
        <taxon>Bacilli</taxon>
        <taxon>Bacillales</taxon>
        <taxon>Caryophanaceae</taxon>
        <taxon>Caryophanon</taxon>
    </lineage>
</organism>
<comment type="caution">
    <text evidence="1">The sequence shown here is derived from an EMBL/GenBank/DDBJ whole genome shotgun (WGS) entry which is preliminary data.</text>
</comment>